<evidence type="ECO:0000259" key="1">
    <source>
        <dbReference type="Pfam" id="PF04073"/>
    </source>
</evidence>
<sequence length="166" mass="18309">MTSHQEMIIKLFEENRITDYHSLHHAPTKTSEESAKVRGVDLSSGGKALVLKYLNDSDEESNTFGVFVMSASRKLHTKAIKKEFKTKNVRFANAEELAGLTNGLVPGSVPPFGKSILNMELFVDTSIQDNDIIAFNCGSLTDSIIMSTSDYIAVAQPTKIFSFSKE</sequence>
<dbReference type="InterPro" id="IPR007214">
    <property type="entry name" value="YbaK/aa-tRNA-synth-assoc-dom"/>
</dbReference>
<feature type="domain" description="YbaK/aminoacyl-tRNA synthetase-associated" evidence="1">
    <location>
        <begin position="25"/>
        <end position="152"/>
    </location>
</feature>
<dbReference type="PANTHER" id="PTHR30411:SF9">
    <property type="entry name" value="MULTIFUNCTIONAL SER_THR-TRNA DEACYLASE PROXP-Y"/>
    <property type="match status" value="1"/>
</dbReference>
<evidence type="ECO:0000313" key="2">
    <source>
        <dbReference type="EMBL" id="CAJ1954711.1"/>
    </source>
</evidence>
<organism evidence="2 3">
    <name type="scientific">Cylindrotheca closterium</name>
    <dbReference type="NCBI Taxonomy" id="2856"/>
    <lineage>
        <taxon>Eukaryota</taxon>
        <taxon>Sar</taxon>
        <taxon>Stramenopiles</taxon>
        <taxon>Ochrophyta</taxon>
        <taxon>Bacillariophyta</taxon>
        <taxon>Bacillariophyceae</taxon>
        <taxon>Bacillariophycidae</taxon>
        <taxon>Bacillariales</taxon>
        <taxon>Bacillariaceae</taxon>
        <taxon>Cylindrotheca</taxon>
    </lineage>
</organism>
<reference evidence="2" key="1">
    <citation type="submission" date="2023-08" db="EMBL/GenBank/DDBJ databases">
        <authorList>
            <person name="Audoor S."/>
            <person name="Bilcke G."/>
        </authorList>
    </citation>
    <scope>NUCLEOTIDE SEQUENCE</scope>
</reference>
<dbReference type="EMBL" id="CAKOGP040001869">
    <property type="protein sequence ID" value="CAJ1954711.1"/>
    <property type="molecule type" value="Genomic_DNA"/>
</dbReference>
<dbReference type="InterPro" id="IPR036754">
    <property type="entry name" value="YbaK/aa-tRNA-synt-asso_dom_sf"/>
</dbReference>
<comment type="caution">
    <text evidence="2">The sequence shown here is derived from an EMBL/GenBank/DDBJ whole genome shotgun (WGS) entry which is preliminary data.</text>
</comment>
<dbReference type="Gene3D" id="3.90.960.10">
    <property type="entry name" value="YbaK/aminoacyl-tRNA synthetase-associated domain"/>
    <property type="match status" value="1"/>
</dbReference>
<proteinExistence type="predicted"/>
<gene>
    <name evidence="2" type="ORF">CYCCA115_LOCUS15303</name>
</gene>
<dbReference type="Proteomes" id="UP001295423">
    <property type="component" value="Unassembled WGS sequence"/>
</dbReference>
<dbReference type="AlphaFoldDB" id="A0AAD2PVF6"/>
<dbReference type="PANTHER" id="PTHR30411">
    <property type="entry name" value="CYTOPLASMIC PROTEIN"/>
    <property type="match status" value="1"/>
</dbReference>
<dbReference type="Pfam" id="PF04073">
    <property type="entry name" value="tRNA_edit"/>
    <property type="match status" value="1"/>
</dbReference>
<name>A0AAD2PVF6_9STRA</name>
<accession>A0AAD2PVF6</accession>
<keyword evidence="3" id="KW-1185">Reference proteome</keyword>
<evidence type="ECO:0000313" key="3">
    <source>
        <dbReference type="Proteomes" id="UP001295423"/>
    </source>
</evidence>
<protein>
    <recommendedName>
        <fullName evidence="1">YbaK/aminoacyl-tRNA synthetase-associated domain-containing protein</fullName>
    </recommendedName>
</protein>
<dbReference type="GO" id="GO:0002161">
    <property type="term" value="F:aminoacyl-tRNA deacylase activity"/>
    <property type="evidence" value="ECO:0007669"/>
    <property type="project" value="InterPro"/>
</dbReference>
<dbReference type="SUPFAM" id="SSF55826">
    <property type="entry name" value="YbaK/ProRS associated domain"/>
    <property type="match status" value="1"/>
</dbReference>